<evidence type="ECO:0000259" key="4">
    <source>
        <dbReference type="PROSITE" id="PS51730"/>
    </source>
</evidence>
<feature type="domain" description="N-acetyltransferase" evidence="4">
    <location>
        <begin position="1"/>
        <end position="182"/>
    </location>
</feature>
<dbReference type="Pfam" id="PF05301">
    <property type="entry name" value="Acetyltransf_16"/>
    <property type="match status" value="1"/>
</dbReference>
<dbReference type="PANTHER" id="PTHR12327:SF0">
    <property type="entry name" value="ALPHA-TUBULIN N-ACETYLTRANSFERASE 1"/>
    <property type="match status" value="1"/>
</dbReference>
<dbReference type="Gene3D" id="3.40.630.30">
    <property type="match status" value="1"/>
</dbReference>
<dbReference type="GO" id="GO:0048666">
    <property type="term" value="P:neuron development"/>
    <property type="evidence" value="ECO:0007669"/>
    <property type="project" value="UniProtKB-UniRule"/>
</dbReference>
<dbReference type="Proteomes" id="UP000007819">
    <property type="component" value="Chromosome A3"/>
</dbReference>
<dbReference type="GO" id="GO:0070507">
    <property type="term" value="P:regulation of microtubule cytoskeleton organization"/>
    <property type="evidence" value="ECO:0007669"/>
    <property type="project" value="UniProtKB-UniRule"/>
</dbReference>
<dbReference type="GO" id="GO:0005874">
    <property type="term" value="C:microtubule"/>
    <property type="evidence" value="ECO:0007669"/>
    <property type="project" value="InterPro"/>
</dbReference>
<accession>A0A8R2JTV3</accession>
<comment type="similarity">
    <text evidence="3">Belongs to the acetyltransferase ATAT1 family.</text>
</comment>
<dbReference type="GO" id="GO:0019799">
    <property type="term" value="F:tubulin N-acetyltransferase activity"/>
    <property type="evidence" value="ECO:0007669"/>
    <property type="project" value="UniProtKB-UniRule"/>
</dbReference>
<reference evidence="6" key="1">
    <citation type="submission" date="2010-06" db="EMBL/GenBank/DDBJ databases">
        <authorList>
            <person name="Jiang H."/>
            <person name="Abraham K."/>
            <person name="Ali S."/>
            <person name="Alsbrooks S.L."/>
            <person name="Anim B.N."/>
            <person name="Anosike U.S."/>
            <person name="Attaway T."/>
            <person name="Bandaranaike D.P."/>
            <person name="Battles P.K."/>
            <person name="Bell S.N."/>
            <person name="Bell A.V."/>
            <person name="Beltran B."/>
            <person name="Bickham C."/>
            <person name="Bustamante Y."/>
            <person name="Caleb T."/>
            <person name="Canada A."/>
            <person name="Cardenas V."/>
            <person name="Carter K."/>
            <person name="Chacko J."/>
            <person name="Chandrabose M.N."/>
            <person name="Chavez D."/>
            <person name="Chavez A."/>
            <person name="Chen L."/>
            <person name="Chu H.-S."/>
            <person name="Claassen K.J."/>
            <person name="Cockrell R."/>
            <person name="Collins M."/>
            <person name="Cooper J.A."/>
            <person name="Cree A."/>
            <person name="Curry S.M."/>
            <person name="Da Y."/>
            <person name="Dao M.D."/>
            <person name="Das B."/>
            <person name="Davila M.-L."/>
            <person name="Davy-Carroll L."/>
            <person name="Denson S."/>
            <person name="Dinh H."/>
            <person name="Ebong V.E."/>
            <person name="Edwards J.R."/>
            <person name="Egan A."/>
            <person name="El-Daye J."/>
            <person name="Escobedo L."/>
            <person name="Fernandez S."/>
            <person name="Fernando P.R."/>
            <person name="Flagg N."/>
            <person name="Forbes L.D."/>
            <person name="Fowler R.G."/>
            <person name="Fu Q."/>
            <person name="Gabisi R.A."/>
            <person name="Ganer J."/>
            <person name="Garbino Pronczuk A."/>
            <person name="Garcia R.M."/>
            <person name="Garner T."/>
            <person name="Garrett T.E."/>
            <person name="Gonzalez D.A."/>
            <person name="Hamid H."/>
            <person name="Hawkins E.S."/>
            <person name="Hirani K."/>
            <person name="Hogues M.E."/>
            <person name="Hollins B."/>
            <person name="Hsiao C.-H."/>
            <person name="Jabil R."/>
            <person name="James M.L."/>
            <person name="Jhangiani S.N."/>
            <person name="Johnson B."/>
            <person name="Johnson Q."/>
            <person name="Joshi V."/>
            <person name="Kalu J.B."/>
            <person name="Kam C."/>
            <person name="Kashfia A."/>
            <person name="Keebler J."/>
            <person name="Kisamo H."/>
            <person name="Kovar C.L."/>
            <person name="Lago L.A."/>
            <person name="Lai C.-Y."/>
            <person name="Laidlaw J."/>
            <person name="Lara F."/>
            <person name="Le T.-K."/>
            <person name="Lee S.L."/>
            <person name="Legall F.H."/>
            <person name="Lemon S.J."/>
            <person name="Lewis L.R."/>
            <person name="Li B."/>
            <person name="Liu Y."/>
            <person name="Liu Y.-S."/>
            <person name="Lopez J."/>
            <person name="Lozado R.J."/>
            <person name="Lu J."/>
            <person name="Madu R.C."/>
            <person name="Maheshwari M."/>
            <person name="Maheshwari R."/>
            <person name="Malloy K."/>
            <person name="Martinez E."/>
            <person name="Mathew T."/>
            <person name="Mercado I.C."/>
            <person name="Mercado C."/>
            <person name="Meyer B."/>
            <person name="Montgomery K."/>
            <person name="Morgan M.B."/>
            <person name="Munidasa M."/>
            <person name="Nazareth L.V."/>
            <person name="Nelson J."/>
            <person name="Ng B.M."/>
            <person name="Nguyen N.B."/>
            <person name="Nguyen P.Q."/>
            <person name="Nguyen T."/>
            <person name="Obregon M."/>
            <person name="Okwuonu G.O."/>
            <person name="Onwere C.G."/>
            <person name="Orozco G."/>
            <person name="Parra A."/>
            <person name="Patel S."/>
            <person name="Patil S."/>
            <person name="Perez A."/>
            <person name="Perez Y."/>
            <person name="Pham C."/>
            <person name="Primus E.L."/>
            <person name="Pu L.-L."/>
            <person name="Puazo M."/>
            <person name="Qin X."/>
            <person name="Quiroz J.B."/>
            <person name="Reese J."/>
            <person name="Richards S."/>
            <person name="Rives C.M."/>
            <person name="Robberts R."/>
            <person name="Ruiz S.J."/>
            <person name="Ruiz M.J."/>
            <person name="Santibanez J."/>
            <person name="Schneider B.W."/>
            <person name="Sisson I."/>
            <person name="Smith M."/>
            <person name="Sodergren E."/>
            <person name="Song X.-Z."/>
            <person name="Song B.B."/>
            <person name="Summersgill H."/>
            <person name="Thelus R."/>
            <person name="Thornton R.D."/>
            <person name="Trejos Z.Y."/>
            <person name="Usmani K."/>
            <person name="Vattathil S."/>
            <person name="Villasana D."/>
            <person name="Walker D.L."/>
            <person name="Wang S."/>
            <person name="Wang K."/>
            <person name="White C.S."/>
            <person name="Williams A.C."/>
            <person name="Williamson J."/>
            <person name="Wilson K."/>
            <person name="Woghiren I.O."/>
            <person name="Woodworth J.R."/>
            <person name="Worley K.C."/>
            <person name="Wright R.A."/>
            <person name="Wu W."/>
            <person name="Young L."/>
            <person name="Zhang L."/>
            <person name="Zhang J."/>
            <person name="Zhu Y."/>
            <person name="Muzny D.M."/>
            <person name="Weinstock G."/>
            <person name="Gibbs R.A."/>
        </authorList>
    </citation>
    <scope>NUCLEOTIDE SEQUENCE [LARGE SCALE GENOMIC DNA]</scope>
    <source>
        <strain evidence="6">LSR1</strain>
    </source>
</reference>
<evidence type="ECO:0000256" key="1">
    <source>
        <dbReference type="ARBA" id="ARBA00022679"/>
    </source>
</evidence>
<dbReference type="KEGG" id="api:100570672"/>
<comment type="catalytic activity">
    <reaction evidence="3">
        <text>L-lysyl-[alpha-tubulin] + acetyl-CoA = N(6)-acetyl-L-lysyl-[alpha-tubulin] + CoA + H(+)</text>
        <dbReference type="Rhea" id="RHEA:15277"/>
        <dbReference type="Rhea" id="RHEA-COMP:11278"/>
        <dbReference type="Rhea" id="RHEA-COMP:11279"/>
        <dbReference type="ChEBI" id="CHEBI:15378"/>
        <dbReference type="ChEBI" id="CHEBI:29969"/>
        <dbReference type="ChEBI" id="CHEBI:57287"/>
        <dbReference type="ChEBI" id="CHEBI:57288"/>
        <dbReference type="ChEBI" id="CHEBI:61930"/>
        <dbReference type="EC" id="2.3.1.108"/>
    </reaction>
</comment>
<evidence type="ECO:0000313" key="5">
    <source>
        <dbReference type="EnsemblMetazoa" id="XP_029347133.1"/>
    </source>
</evidence>
<dbReference type="RefSeq" id="XP_029347133.1">
    <property type="nucleotide sequence ID" value="XM_029491273.1"/>
</dbReference>
<dbReference type="AlphaFoldDB" id="A0A8R2JTV3"/>
<comment type="function">
    <text evidence="3">Specifically acetylates 'Lys-40' in alpha-tubulin on the lumenal side of microtubules. Promotes microtubule destabilization and accelerates microtubule dynamics; this activity may be independent of acetylation activity. Acetylates alpha-tubulin with a slow enzymatic rate, due to a catalytic site that is not optimized for acetyl transfer. Enters the microtubule through each end and diffuses quickly throughout the lumen of microtubules. Acetylates only long/old microtubules because of its slow acetylation rate since it does not have time to act on dynamically unstable microtubules before the enzyme is released.</text>
</comment>
<dbReference type="GeneID" id="100570672"/>
<keyword evidence="6" id="KW-1185">Reference proteome</keyword>
<comment type="caution">
    <text evidence="3">Lacks conserved residue(s) required for the propagation of feature annotation.</text>
</comment>
<proteinExistence type="inferred from homology"/>
<dbReference type="OrthoDB" id="447510at2759"/>
<dbReference type="HAMAP" id="MF_03130">
    <property type="entry name" value="mec17"/>
    <property type="match status" value="1"/>
</dbReference>
<keyword evidence="2 3" id="KW-0012">Acyltransferase</keyword>
<reference evidence="5" key="2">
    <citation type="submission" date="2022-06" db="UniProtKB">
        <authorList>
            <consortium name="EnsemblMetazoa"/>
        </authorList>
    </citation>
    <scope>IDENTIFICATION</scope>
</reference>
<feature type="site" description="Crucial for catalytic activity" evidence="3">
    <location>
        <position position="52"/>
    </location>
</feature>
<dbReference type="InterPro" id="IPR038746">
    <property type="entry name" value="Atat"/>
</dbReference>
<dbReference type="InterPro" id="IPR007965">
    <property type="entry name" value="GNAT_ATAT"/>
</dbReference>
<feature type="binding site" evidence="3">
    <location>
        <begin position="116"/>
        <end position="129"/>
    </location>
    <ligand>
        <name>acetyl-CoA</name>
        <dbReference type="ChEBI" id="CHEBI:57288"/>
    </ligand>
</feature>
<dbReference type="PANTHER" id="PTHR12327">
    <property type="entry name" value="ALPHA-TUBULIN N-ACETYLTRANSFERASE 1"/>
    <property type="match status" value="1"/>
</dbReference>
<keyword evidence="1 3" id="KW-0808">Transferase</keyword>
<dbReference type="PROSITE" id="PS51730">
    <property type="entry name" value="GNAT_ATAT"/>
    <property type="match status" value="1"/>
</dbReference>
<protein>
    <recommendedName>
        <fullName evidence="3">Alpha-tubulin N-acetyltransferase</fullName>
        <shortName evidence="3">Alpha-TAT</shortName>
        <shortName evidence="3">TAT</shortName>
        <ecNumber evidence="3">2.3.1.108</ecNumber>
    </recommendedName>
    <alternativeName>
        <fullName evidence="3">Acetyltransferase mec-17 homolog</fullName>
    </alternativeName>
</protein>
<evidence type="ECO:0000256" key="3">
    <source>
        <dbReference type="HAMAP-Rule" id="MF_03130"/>
    </source>
</evidence>
<dbReference type="EnsemblMetazoa" id="XM_029491273.1">
    <property type="protein sequence ID" value="XP_029347133.1"/>
    <property type="gene ID" value="LOC100570672"/>
</dbReference>
<dbReference type="EC" id="2.3.1.108" evidence="3"/>
<evidence type="ECO:0000313" key="6">
    <source>
        <dbReference type="Proteomes" id="UP000007819"/>
    </source>
</evidence>
<sequence length="284" mass="32954">MEFNFNIGKVATDEVLKINNTLTVEGHEENDDLKNIMRLIIDEMGKASAVSQEFKVPITSANRLVNSDHVIYMMTEHKKPGHFAVVGFLKMGWKKLFLYDKQASRSEARVYCLLDFYIHESKQRKGYGIRLIQCMLQDIGLEAKHLAIDKPTDKLLQFMWKHFQLSKLVNQENNFVIFEEFFHNSSIAEKKNNRDNTGNRAVAYKSQPMFGRHGAHKHHDSMAEIIQGEGNAAFVKFKYNQDTDFVDNQFKEKNPNPESKGAFKTNMDGYSVKRDLKFHHNSLW</sequence>
<evidence type="ECO:0000256" key="2">
    <source>
        <dbReference type="ARBA" id="ARBA00023315"/>
    </source>
</evidence>
<name>A0A8R2JTV3_ACYPI</name>
<organism evidence="5 6">
    <name type="scientific">Acyrthosiphon pisum</name>
    <name type="common">Pea aphid</name>
    <dbReference type="NCBI Taxonomy" id="7029"/>
    <lineage>
        <taxon>Eukaryota</taxon>
        <taxon>Metazoa</taxon>
        <taxon>Ecdysozoa</taxon>
        <taxon>Arthropoda</taxon>
        <taxon>Hexapoda</taxon>
        <taxon>Insecta</taxon>
        <taxon>Pterygota</taxon>
        <taxon>Neoptera</taxon>
        <taxon>Paraneoptera</taxon>
        <taxon>Hemiptera</taxon>
        <taxon>Sternorrhyncha</taxon>
        <taxon>Aphidomorpha</taxon>
        <taxon>Aphidoidea</taxon>
        <taxon>Aphididae</taxon>
        <taxon>Macrosiphini</taxon>
        <taxon>Acyrthosiphon</taxon>
    </lineage>
</organism>